<evidence type="ECO:0000313" key="2">
    <source>
        <dbReference type="Proteomes" id="UP001244011"/>
    </source>
</evidence>
<organism evidence="1 2">
    <name type="scientific">Phialemonium atrogriseum</name>
    <dbReference type="NCBI Taxonomy" id="1093897"/>
    <lineage>
        <taxon>Eukaryota</taxon>
        <taxon>Fungi</taxon>
        <taxon>Dikarya</taxon>
        <taxon>Ascomycota</taxon>
        <taxon>Pezizomycotina</taxon>
        <taxon>Sordariomycetes</taxon>
        <taxon>Sordariomycetidae</taxon>
        <taxon>Cephalothecales</taxon>
        <taxon>Cephalothecaceae</taxon>
        <taxon>Phialemonium</taxon>
    </lineage>
</organism>
<feature type="non-terminal residue" evidence="1">
    <location>
        <position position="1"/>
    </location>
</feature>
<accession>A0AAJ0BTD2</accession>
<name>A0AAJ0BTD2_9PEZI</name>
<dbReference type="AlphaFoldDB" id="A0AAJ0BTD2"/>
<protein>
    <submittedName>
        <fullName evidence="1">Uncharacterized protein</fullName>
    </submittedName>
</protein>
<proteinExistence type="predicted"/>
<comment type="caution">
    <text evidence="1">The sequence shown here is derived from an EMBL/GenBank/DDBJ whole genome shotgun (WGS) entry which is preliminary data.</text>
</comment>
<keyword evidence="2" id="KW-1185">Reference proteome</keyword>
<dbReference type="EMBL" id="MU839034">
    <property type="protein sequence ID" value="KAK1762697.1"/>
    <property type="molecule type" value="Genomic_DNA"/>
</dbReference>
<evidence type="ECO:0000313" key="1">
    <source>
        <dbReference type="EMBL" id="KAK1762697.1"/>
    </source>
</evidence>
<dbReference type="Proteomes" id="UP001244011">
    <property type="component" value="Unassembled WGS sequence"/>
</dbReference>
<dbReference type="GeneID" id="85308196"/>
<gene>
    <name evidence="1" type="ORF">QBC33DRAFT_460789</name>
</gene>
<dbReference type="RefSeq" id="XP_060278910.1">
    <property type="nucleotide sequence ID" value="XM_060425009.1"/>
</dbReference>
<sequence length="59" mass="6603">GWPAAGGVWVLKTSHRDVLYRGLGRIGNARDMEERCCLIKRFGGIFYENPADCPHLDLA</sequence>
<reference evidence="1" key="1">
    <citation type="submission" date="2023-06" db="EMBL/GenBank/DDBJ databases">
        <title>Genome-scale phylogeny and comparative genomics of the fungal order Sordariales.</title>
        <authorList>
            <consortium name="Lawrence Berkeley National Laboratory"/>
            <person name="Hensen N."/>
            <person name="Bonometti L."/>
            <person name="Westerberg I."/>
            <person name="Brannstrom I.O."/>
            <person name="Guillou S."/>
            <person name="Cros-Aarteil S."/>
            <person name="Calhoun S."/>
            <person name="Haridas S."/>
            <person name="Kuo A."/>
            <person name="Mondo S."/>
            <person name="Pangilinan J."/>
            <person name="Riley R."/>
            <person name="Labutti K."/>
            <person name="Andreopoulos B."/>
            <person name="Lipzen A."/>
            <person name="Chen C."/>
            <person name="Yanf M."/>
            <person name="Daum C."/>
            <person name="Ng V."/>
            <person name="Clum A."/>
            <person name="Steindorff A."/>
            <person name="Ohm R."/>
            <person name="Martin F."/>
            <person name="Silar P."/>
            <person name="Natvig D."/>
            <person name="Lalanne C."/>
            <person name="Gautier V."/>
            <person name="Ament-Velasquez S.L."/>
            <person name="Kruys A."/>
            <person name="Hutchinson M.I."/>
            <person name="Powell A.J."/>
            <person name="Barry K."/>
            <person name="Miller A.N."/>
            <person name="Grigoriev I.V."/>
            <person name="Debuchy R."/>
            <person name="Gladieux P."/>
            <person name="Thoren M.H."/>
            <person name="Johannesson H."/>
        </authorList>
    </citation>
    <scope>NUCLEOTIDE SEQUENCE</scope>
    <source>
        <strain evidence="1">8032-3</strain>
    </source>
</reference>